<proteinExistence type="predicted"/>
<dbReference type="InterPro" id="IPR023393">
    <property type="entry name" value="START-like_dom_sf"/>
</dbReference>
<evidence type="ECO:0008006" key="2">
    <source>
        <dbReference type="Google" id="ProtNLM"/>
    </source>
</evidence>
<organism evidence="1">
    <name type="scientific">Proboscia inermis</name>
    <dbReference type="NCBI Taxonomy" id="420281"/>
    <lineage>
        <taxon>Eukaryota</taxon>
        <taxon>Sar</taxon>
        <taxon>Stramenopiles</taxon>
        <taxon>Ochrophyta</taxon>
        <taxon>Bacillariophyta</taxon>
        <taxon>Coscinodiscophyceae</taxon>
        <taxon>Rhizosoleniophycidae</taxon>
        <taxon>Rhizosoleniales</taxon>
        <taxon>Rhizosoleniaceae</taxon>
        <taxon>Proboscia</taxon>
    </lineage>
</organism>
<dbReference type="AlphaFoldDB" id="A0A7S0CCF2"/>
<gene>
    <name evidence="1" type="ORF">PINE0816_LOCUS15700</name>
</gene>
<sequence length="142" mass="15816">MSVGRSDELVLANELENEHVGVIKVVRSRSKPPLLRILEFVTLMHVRKLRSEDGAGKGYVMVSRDVTRPVDAEEEKKGDSPAVIRSEILMNVTIAREIEGYEGRCEMINVNHVKSPMVPLMIGKKIGIAGAFNFINDIRSLC</sequence>
<dbReference type="EMBL" id="HBEL01033417">
    <property type="protein sequence ID" value="CAD8419565.1"/>
    <property type="molecule type" value="Transcribed_RNA"/>
</dbReference>
<reference evidence="1" key="1">
    <citation type="submission" date="2021-01" db="EMBL/GenBank/DDBJ databases">
        <authorList>
            <person name="Corre E."/>
            <person name="Pelletier E."/>
            <person name="Niang G."/>
            <person name="Scheremetjew M."/>
            <person name="Finn R."/>
            <person name="Kale V."/>
            <person name="Holt S."/>
            <person name="Cochrane G."/>
            <person name="Meng A."/>
            <person name="Brown T."/>
            <person name="Cohen L."/>
        </authorList>
    </citation>
    <scope>NUCLEOTIDE SEQUENCE</scope>
    <source>
        <strain evidence="1">CCAP1064/1</strain>
    </source>
</reference>
<protein>
    <recommendedName>
        <fullName evidence="2">START domain-containing protein</fullName>
    </recommendedName>
</protein>
<name>A0A7S0CCF2_9STRA</name>
<evidence type="ECO:0000313" key="1">
    <source>
        <dbReference type="EMBL" id="CAD8419565.1"/>
    </source>
</evidence>
<dbReference type="Gene3D" id="3.30.530.20">
    <property type="match status" value="1"/>
</dbReference>
<accession>A0A7S0CCF2</accession>